<evidence type="ECO:0000313" key="4">
    <source>
        <dbReference type="Proteomes" id="UP000536685"/>
    </source>
</evidence>
<dbReference type="AlphaFoldDB" id="A0A841ASZ3"/>
<dbReference type="PANTHER" id="PTHR48081">
    <property type="entry name" value="AB HYDROLASE SUPERFAMILY PROTEIN C4A8.06C"/>
    <property type="match status" value="1"/>
</dbReference>
<proteinExistence type="predicted"/>
<dbReference type="Proteomes" id="UP000536685">
    <property type="component" value="Unassembled WGS sequence"/>
</dbReference>
<gene>
    <name evidence="3" type="ORF">HD599_003119</name>
</gene>
<name>A0A841ASZ3_9MICO</name>
<sequence length="269" mass="27994">MSLDPVYVERLASGVSMAEPVGDYAAPSCVVVSSTIAGVPVRSYGVDGHTLVWLHGGGFSAGDLDMPEADTVARELVARAGVRVISVGYWLAAFPAGLDDVVAVVSALDAPVVLGGTSAGGNLALAAALTLRGSARVEALVLAYPYLHVEHPAAPSDLVDRMAPLPESARFTPEKMRAMAEFYLGESADDPPPLAYPGTAEFAGLPRTLVIGAEYDDLLTSARDAGRRLRAAGVPVEEYLEPGVLHGHLNTPGLPGALRTLDVIARFAR</sequence>
<keyword evidence="1" id="KW-0378">Hydrolase</keyword>
<feature type="domain" description="Alpha/beta hydrolase fold-3" evidence="2">
    <location>
        <begin position="51"/>
        <end position="248"/>
    </location>
</feature>
<dbReference type="EMBL" id="JACHMJ010000001">
    <property type="protein sequence ID" value="MBB5844796.1"/>
    <property type="molecule type" value="Genomic_DNA"/>
</dbReference>
<evidence type="ECO:0000259" key="2">
    <source>
        <dbReference type="Pfam" id="PF07859"/>
    </source>
</evidence>
<dbReference type="InterPro" id="IPR013094">
    <property type="entry name" value="AB_hydrolase_3"/>
</dbReference>
<dbReference type="RefSeq" id="WP_184239306.1">
    <property type="nucleotide sequence ID" value="NZ_JACHMJ010000001.1"/>
</dbReference>
<organism evidence="3 4">
    <name type="scientific">Conyzicola lurida</name>
    <dbReference type="NCBI Taxonomy" id="1172621"/>
    <lineage>
        <taxon>Bacteria</taxon>
        <taxon>Bacillati</taxon>
        <taxon>Actinomycetota</taxon>
        <taxon>Actinomycetes</taxon>
        <taxon>Micrococcales</taxon>
        <taxon>Microbacteriaceae</taxon>
        <taxon>Conyzicola</taxon>
    </lineage>
</organism>
<dbReference type="InterPro" id="IPR050300">
    <property type="entry name" value="GDXG_lipolytic_enzyme"/>
</dbReference>
<reference evidence="3 4" key="1">
    <citation type="submission" date="2020-08" db="EMBL/GenBank/DDBJ databases">
        <title>Sequencing the genomes of 1000 actinobacteria strains.</title>
        <authorList>
            <person name="Klenk H.-P."/>
        </authorList>
    </citation>
    <scope>NUCLEOTIDE SEQUENCE [LARGE SCALE GENOMIC DNA]</scope>
    <source>
        <strain evidence="3 4">DSM 105784</strain>
    </source>
</reference>
<dbReference type="SUPFAM" id="SSF53474">
    <property type="entry name" value="alpha/beta-Hydrolases"/>
    <property type="match status" value="1"/>
</dbReference>
<protein>
    <submittedName>
        <fullName evidence="3">Acetyl esterase/lipase</fullName>
    </submittedName>
</protein>
<evidence type="ECO:0000256" key="1">
    <source>
        <dbReference type="ARBA" id="ARBA00022801"/>
    </source>
</evidence>
<dbReference type="InterPro" id="IPR029058">
    <property type="entry name" value="AB_hydrolase_fold"/>
</dbReference>
<comment type="caution">
    <text evidence="3">The sequence shown here is derived from an EMBL/GenBank/DDBJ whole genome shotgun (WGS) entry which is preliminary data.</text>
</comment>
<keyword evidence="4" id="KW-1185">Reference proteome</keyword>
<dbReference type="GO" id="GO:0016787">
    <property type="term" value="F:hydrolase activity"/>
    <property type="evidence" value="ECO:0007669"/>
    <property type="project" value="UniProtKB-KW"/>
</dbReference>
<dbReference type="Pfam" id="PF07859">
    <property type="entry name" value="Abhydrolase_3"/>
    <property type="match status" value="1"/>
</dbReference>
<accession>A0A841ASZ3</accession>
<evidence type="ECO:0000313" key="3">
    <source>
        <dbReference type="EMBL" id="MBB5844796.1"/>
    </source>
</evidence>
<dbReference type="PANTHER" id="PTHR48081:SF8">
    <property type="entry name" value="ALPHA_BETA HYDROLASE FOLD-3 DOMAIN-CONTAINING PROTEIN-RELATED"/>
    <property type="match status" value="1"/>
</dbReference>
<dbReference type="Gene3D" id="3.40.50.1820">
    <property type="entry name" value="alpha/beta hydrolase"/>
    <property type="match status" value="1"/>
</dbReference>